<evidence type="ECO:0000313" key="1">
    <source>
        <dbReference type="EMBL" id="KIZ01679.1"/>
    </source>
</evidence>
<reference evidence="1 2" key="1">
    <citation type="journal article" date="2013" name="BMC Genomics">
        <title>Reconstruction of the lipid metabolism for the microalga Monoraphidium neglectum from its genome sequence reveals characteristics suitable for biofuel production.</title>
        <authorList>
            <person name="Bogen C."/>
            <person name="Al-Dilaimi A."/>
            <person name="Albersmeier A."/>
            <person name="Wichmann J."/>
            <person name="Grundmann M."/>
            <person name="Rupp O."/>
            <person name="Lauersen K.J."/>
            <person name="Blifernez-Klassen O."/>
            <person name="Kalinowski J."/>
            <person name="Goesmann A."/>
            <person name="Mussgnug J.H."/>
            <person name="Kruse O."/>
        </authorList>
    </citation>
    <scope>NUCLEOTIDE SEQUENCE [LARGE SCALE GENOMIC DNA]</scope>
    <source>
        <strain evidence="1 2">SAG 48.87</strain>
    </source>
</reference>
<accession>A0A0D2L377</accession>
<proteinExistence type="predicted"/>
<gene>
    <name evidence="1" type="ORF">MNEG_6286</name>
</gene>
<dbReference type="Proteomes" id="UP000054498">
    <property type="component" value="Unassembled WGS sequence"/>
</dbReference>
<dbReference type="KEGG" id="mng:MNEG_6286"/>
<evidence type="ECO:0000313" key="2">
    <source>
        <dbReference type="Proteomes" id="UP000054498"/>
    </source>
</evidence>
<keyword evidence="2" id="KW-1185">Reference proteome</keyword>
<dbReference type="AlphaFoldDB" id="A0A0D2L377"/>
<name>A0A0D2L377_9CHLO</name>
<dbReference type="RefSeq" id="XP_013900698.1">
    <property type="nucleotide sequence ID" value="XM_014045244.1"/>
</dbReference>
<protein>
    <submittedName>
        <fullName evidence="1">Uncharacterized protein</fullName>
    </submittedName>
</protein>
<sequence>PGADYHLLEPRTDLLSRLGFKSKHNRRARLGAAAAWEQRGFGRSSASGLQAAAAGRGVCLARRLLGAPGPSERGRAPLLDS</sequence>
<dbReference type="GeneID" id="25739162"/>
<dbReference type="EMBL" id="KK101226">
    <property type="protein sequence ID" value="KIZ01679.1"/>
    <property type="molecule type" value="Genomic_DNA"/>
</dbReference>
<organism evidence="1 2">
    <name type="scientific">Monoraphidium neglectum</name>
    <dbReference type="NCBI Taxonomy" id="145388"/>
    <lineage>
        <taxon>Eukaryota</taxon>
        <taxon>Viridiplantae</taxon>
        <taxon>Chlorophyta</taxon>
        <taxon>core chlorophytes</taxon>
        <taxon>Chlorophyceae</taxon>
        <taxon>CS clade</taxon>
        <taxon>Sphaeropleales</taxon>
        <taxon>Selenastraceae</taxon>
        <taxon>Monoraphidium</taxon>
    </lineage>
</organism>
<feature type="non-terminal residue" evidence="1">
    <location>
        <position position="1"/>
    </location>
</feature>